<evidence type="ECO:0000313" key="2">
    <source>
        <dbReference type="EMBL" id="CVK32617.1"/>
    </source>
</evidence>
<dbReference type="AlphaFoldDB" id="A0A0X3BKC5"/>
<dbReference type="SMART" id="SM00418">
    <property type="entry name" value="HTH_ARSR"/>
    <property type="match status" value="1"/>
</dbReference>
<dbReference type="CDD" id="cd00090">
    <property type="entry name" value="HTH_ARSR"/>
    <property type="match status" value="1"/>
</dbReference>
<dbReference type="Pfam" id="PF13191">
    <property type="entry name" value="AAA_16"/>
    <property type="match status" value="1"/>
</dbReference>
<dbReference type="InterPro" id="IPR027417">
    <property type="entry name" value="P-loop_NTPase"/>
</dbReference>
<feature type="domain" description="HTH arsR-type" evidence="1">
    <location>
        <begin position="274"/>
        <end position="368"/>
    </location>
</feature>
<dbReference type="GO" id="GO:0003700">
    <property type="term" value="F:DNA-binding transcription factor activity"/>
    <property type="evidence" value="ECO:0007669"/>
    <property type="project" value="InterPro"/>
</dbReference>
<dbReference type="RefSeq" id="WP_062263128.1">
    <property type="nucleotide sequence ID" value="NZ_LT158599.1"/>
</dbReference>
<proteinExistence type="predicted"/>
<dbReference type="KEGG" id="mema:MMAB1_1404"/>
<dbReference type="SUPFAM" id="SSF52540">
    <property type="entry name" value="P-loop containing nucleoside triphosphate hydrolases"/>
    <property type="match status" value="1"/>
</dbReference>
<dbReference type="PROSITE" id="PS50987">
    <property type="entry name" value="HTH_ARSR_2"/>
    <property type="match status" value="1"/>
</dbReference>
<protein>
    <submittedName>
        <fullName evidence="2">Putative transcriptional regulator</fullName>
    </submittedName>
</protein>
<dbReference type="InterPro" id="IPR036390">
    <property type="entry name" value="WH_DNA-bd_sf"/>
</dbReference>
<organism evidence="2 3">
    <name type="scientific">Methanoculleus bourgensis</name>
    <dbReference type="NCBI Taxonomy" id="83986"/>
    <lineage>
        <taxon>Archaea</taxon>
        <taxon>Methanobacteriati</taxon>
        <taxon>Methanobacteriota</taxon>
        <taxon>Stenosarchaea group</taxon>
        <taxon>Methanomicrobia</taxon>
        <taxon>Methanomicrobiales</taxon>
        <taxon>Methanomicrobiaceae</taxon>
        <taxon>Methanoculleus</taxon>
    </lineage>
</organism>
<gene>
    <name evidence="2" type="ORF">MMAB1_1404</name>
</gene>
<dbReference type="Gene3D" id="1.10.10.10">
    <property type="entry name" value="Winged helix-like DNA-binding domain superfamily/Winged helix DNA-binding domain"/>
    <property type="match status" value="1"/>
</dbReference>
<evidence type="ECO:0000259" key="1">
    <source>
        <dbReference type="PROSITE" id="PS50987"/>
    </source>
</evidence>
<dbReference type="EMBL" id="LT158599">
    <property type="protein sequence ID" value="CVK32617.1"/>
    <property type="molecule type" value="Genomic_DNA"/>
</dbReference>
<dbReference type="InterPro" id="IPR011991">
    <property type="entry name" value="ArsR-like_HTH"/>
</dbReference>
<evidence type="ECO:0000313" key="3">
    <source>
        <dbReference type="Proteomes" id="UP000069850"/>
    </source>
</evidence>
<name>A0A0X3BKC5_9EURY</name>
<reference evidence="2 3" key="1">
    <citation type="submission" date="2016-01" db="EMBL/GenBank/DDBJ databases">
        <authorList>
            <person name="Manzoor S."/>
        </authorList>
    </citation>
    <scope>NUCLEOTIDE SEQUENCE [LARGE SCALE GENOMIC DNA]</scope>
    <source>
        <strain evidence="2">Methanoculleus sp MAB1</strain>
    </source>
</reference>
<dbReference type="Proteomes" id="UP000069850">
    <property type="component" value="Chromosome 1"/>
</dbReference>
<dbReference type="InterPro" id="IPR001845">
    <property type="entry name" value="HTH_ArsR_DNA-bd_dom"/>
</dbReference>
<dbReference type="Pfam" id="PF13412">
    <property type="entry name" value="HTH_24"/>
    <property type="match status" value="1"/>
</dbReference>
<dbReference type="Gene3D" id="3.40.50.300">
    <property type="entry name" value="P-loop containing nucleotide triphosphate hydrolases"/>
    <property type="match status" value="1"/>
</dbReference>
<dbReference type="InterPro" id="IPR036388">
    <property type="entry name" value="WH-like_DNA-bd_sf"/>
</dbReference>
<accession>A0A0X3BKC5</accession>
<dbReference type="InterPro" id="IPR041664">
    <property type="entry name" value="AAA_16"/>
</dbReference>
<dbReference type="OrthoDB" id="106678at2157"/>
<dbReference type="SUPFAM" id="SSF46785">
    <property type="entry name" value="Winged helix' DNA-binding domain"/>
    <property type="match status" value="1"/>
</dbReference>
<dbReference type="GeneID" id="27137281"/>
<sequence length="566" mass="64066">MATSSSVTLCRYSPATLDRETLQYLLVGRQKLAESLLEEIDQASGSGTPRFFLLVGPRGIGKSHLMTLLYQRIRDDLAERIIPVKLAEEEYSIFRASDFFLRILEELGIGVADVIALEEDRLVRDVAVDMLKEIASTEGKQITIFVENLHEHFNQMDKHEIRALRAIFQQTNAFSVVASASSVFPGVSDHDEPFYNFFRIFHLQELKCAEVKELMKRVAQVSGNTAFIENFQDYEPTIEALFHLIGGNPRLAILLYGTISKGGIDDAGKIFFEMMDEQTPYYQEVFQRLTGQRRLIFDTVLSAETPLTPKEIAERSRLDPATVNAQLRRLERDGYVISHPMGRRTSYEARERLLGLWRAMRRSPGRVRVFSFIEFLKDWYSPDERAAVLDVVCREPSGVAEGENRMIAIASYIATGQRNEALAAIENVEGPFADLDQLMQFVHLCLTLAGEELRDGNRTNGLRLIDIAYTQAGRLEPGLVQKITVDFLKWIIGEGEIPAIKSAVDEIVRLKGTEFQWFLKSVADAIEIVETNDTKLYYTNMQPEEREIVAGIVQRITGVEELVPGL</sequence>